<name>A0ABS9A225_9GAMM</name>
<dbReference type="EMBL" id="JABFTX010000001">
    <property type="protein sequence ID" value="MCE8002878.1"/>
    <property type="molecule type" value="Genomic_DNA"/>
</dbReference>
<protein>
    <submittedName>
        <fullName evidence="1">ATP-binding protein</fullName>
    </submittedName>
</protein>
<gene>
    <name evidence="1" type="ORF">HOP53_08505</name>
</gene>
<proteinExistence type="predicted"/>
<dbReference type="RefSeq" id="WP_234269619.1">
    <property type="nucleotide sequence ID" value="NZ_JABFTX010000001.1"/>
</dbReference>
<dbReference type="Proteomes" id="UP001320168">
    <property type="component" value="Unassembled WGS sequence"/>
</dbReference>
<evidence type="ECO:0000313" key="1">
    <source>
        <dbReference type="EMBL" id="MCE8002878.1"/>
    </source>
</evidence>
<dbReference type="InterPro" id="IPR036890">
    <property type="entry name" value="HATPase_C_sf"/>
</dbReference>
<dbReference type="GO" id="GO:0005524">
    <property type="term" value="F:ATP binding"/>
    <property type="evidence" value="ECO:0007669"/>
    <property type="project" value="UniProtKB-KW"/>
</dbReference>
<evidence type="ECO:0000313" key="2">
    <source>
        <dbReference type="Proteomes" id="UP001320168"/>
    </source>
</evidence>
<organism evidence="1 2">
    <name type="scientific">Billgrantia ethanolica</name>
    <dbReference type="NCBI Taxonomy" id="2733486"/>
    <lineage>
        <taxon>Bacteria</taxon>
        <taxon>Pseudomonadati</taxon>
        <taxon>Pseudomonadota</taxon>
        <taxon>Gammaproteobacteria</taxon>
        <taxon>Oceanospirillales</taxon>
        <taxon>Halomonadaceae</taxon>
        <taxon>Billgrantia</taxon>
    </lineage>
</organism>
<accession>A0ABS9A225</accession>
<keyword evidence="1" id="KW-0547">Nucleotide-binding</keyword>
<comment type="caution">
    <text evidence="1">The sequence shown here is derived from an EMBL/GenBank/DDBJ whole genome shotgun (WGS) entry which is preliminary data.</text>
</comment>
<keyword evidence="1" id="KW-0067">ATP-binding</keyword>
<keyword evidence="2" id="KW-1185">Reference proteome</keyword>
<reference evidence="1 2" key="1">
    <citation type="journal article" date="2021" name="Front. Microbiol.">
        <title>Aerobic Denitrification and Heterotrophic Sulfur Oxidation in the Genus Halomonas Revealed by Six Novel Species Characterizations and Genome-Based Analysis.</title>
        <authorList>
            <person name="Wang L."/>
            <person name="Shao Z."/>
        </authorList>
    </citation>
    <scope>NUCLEOTIDE SEQUENCE [LARGE SCALE GENOMIC DNA]</scope>
    <source>
        <strain evidence="1 2">MCCC 1A11081</strain>
    </source>
</reference>
<sequence length="635" mass="70711">MAVKPIPVDQRVIDIDSRRFASVGKALVELITNSDDSYTRLEEASQPASGRIRVLYEPHRAGAILIVADQAEGMSLEHACYSLTYGGAHSPLARGEGGGRGYFGRGLKQGIYGLGHGWLETIRDGRFTRIELFRGENGGYLYDDGGGDRPATLRDYERLDVTGNGTRVAIVIENPLVHIPRYRSVVRAVASNVYLRDVVARRHIEVAHVRYGQVMEIEGPVRFAEPPARVLLGPDLEKRFEFERKSYPLTLTLKRAVNAELAQRGDERANGLVVISGTAVLDCQLFDYENQTGTEYLFGTVRCPGLIERLGQGGAIISDEREGLNPKDPFVAAFSRAVSRLIAPCVQAEKDQLRQLEHATTSGRTALMIEQILQRMNRAAIEDLGIVVSTAAVGEEQEFVEDVEHPAALRFSTPFYYRQAGHPFHVRLLVDARQLDSDVVLSFESQLPETMRIDPAVQNGTLRDLATDGRVEWTVTGNVPGDRGEIMVRAGSHLAWCELVVAEHGVGHSYHPHHSPRRRGKRRASHDHGEAMFTGYELRRLESEPARAIYSPSERRILINTAAPTVQLYVDGRGYFRDSARLLLAELLMDVISDELARRSLAKSRHVNDMEAHRAMKLDIIRRYGSDIHLAFQGG</sequence>
<dbReference type="SUPFAM" id="SSF55874">
    <property type="entry name" value="ATPase domain of HSP90 chaperone/DNA topoisomerase II/histidine kinase"/>
    <property type="match status" value="1"/>
</dbReference>